<keyword evidence="7" id="KW-1185">Reference proteome</keyword>
<evidence type="ECO:0000313" key="7">
    <source>
        <dbReference type="Proteomes" id="UP001152797"/>
    </source>
</evidence>
<dbReference type="InterPro" id="IPR006843">
    <property type="entry name" value="PAP/fibrillin_dom"/>
</dbReference>
<protein>
    <submittedName>
        <fullName evidence="6">Plastid lipid-associated protein/fibrillin conserved domain-containing protein</fullName>
    </submittedName>
</protein>
<keyword evidence="3" id="KW-0175">Coiled coil</keyword>
<feature type="domain" description="Plastid lipid-associated protein/fibrillin conserved" evidence="4">
    <location>
        <begin position="115"/>
        <end position="295"/>
    </location>
</feature>
<evidence type="ECO:0000259" key="4">
    <source>
        <dbReference type="Pfam" id="PF04755"/>
    </source>
</evidence>
<name>A0A9P1GR77_9DINO</name>
<feature type="coiled-coil region" evidence="3">
    <location>
        <begin position="100"/>
        <end position="127"/>
    </location>
</feature>
<dbReference type="EMBL" id="CAMXCT030006746">
    <property type="protein sequence ID" value="CAL4806694.1"/>
    <property type="molecule type" value="Genomic_DNA"/>
</dbReference>
<dbReference type="EMBL" id="CAMXCT020006746">
    <property type="protein sequence ID" value="CAL1172757.1"/>
    <property type="molecule type" value="Genomic_DNA"/>
</dbReference>
<gene>
    <name evidence="5" type="ORF">C1SCF055_LOCUS43884</name>
</gene>
<evidence type="ECO:0000256" key="3">
    <source>
        <dbReference type="SAM" id="Coils"/>
    </source>
</evidence>
<evidence type="ECO:0000313" key="5">
    <source>
        <dbReference type="EMBL" id="CAI4019382.1"/>
    </source>
</evidence>
<dbReference type="GO" id="GO:0009536">
    <property type="term" value="C:plastid"/>
    <property type="evidence" value="ECO:0007669"/>
    <property type="project" value="UniProtKB-SubCell"/>
</dbReference>
<comment type="caution">
    <text evidence="5">The sequence shown here is derived from an EMBL/GenBank/DDBJ whole genome shotgun (WGS) entry which is preliminary data.</text>
</comment>
<dbReference type="EMBL" id="CAMXCT010006746">
    <property type="protein sequence ID" value="CAI4019382.1"/>
    <property type="molecule type" value="Genomic_DNA"/>
</dbReference>
<dbReference type="OrthoDB" id="201398at2759"/>
<organism evidence="5">
    <name type="scientific">Cladocopium goreaui</name>
    <dbReference type="NCBI Taxonomy" id="2562237"/>
    <lineage>
        <taxon>Eukaryota</taxon>
        <taxon>Sar</taxon>
        <taxon>Alveolata</taxon>
        <taxon>Dinophyceae</taxon>
        <taxon>Suessiales</taxon>
        <taxon>Symbiodiniaceae</taxon>
        <taxon>Cladocopium</taxon>
    </lineage>
</organism>
<comment type="subcellular location">
    <subcellularLocation>
        <location evidence="1">Plastid</location>
    </subcellularLocation>
</comment>
<proteinExistence type="predicted"/>
<reference evidence="5" key="1">
    <citation type="submission" date="2022-10" db="EMBL/GenBank/DDBJ databases">
        <authorList>
            <person name="Chen Y."/>
            <person name="Dougan E. K."/>
            <person name="Chan C."/>
            <person name="Rhodes N."/>
            <person name="Thang M."/>
        </authorList>
    </citation>
    <scope>NUCLEOTIDE SEQUENCE</scope>
</reference>
<dbReference type="Pfam" id="PF04755">
    <property type="entry name" value="PAP_fibrillin"/>
    <property type="match status" value="1"/>
</dbReference>
<evidence type="ECO:0000313" key="6">
    <source>
        <dbReference type="EMBL" id="CAL4806694.1"/>
    </source>
</evidence>
<keyword evidence="2" id="KW-0934">Plastid</keyword>
<dbReference type="PROSITE" id="PS51257">
    <property type="entry name" value="PROKAR_LIPOPROTEIN"/>
    <property type="match status" value="1"/>
</dbReference>
<evidence type="ECO:0000256" key="1">
    <source>
        <dbReference type="ARBA" id="ARBA00004474"/>
    </source>
</evidence>
<accession>A0A9P1GR77</accession>
<evidence type="ECO:0000256" key="2">
    <source>
        <dbReference type="ARBA" id="ARBA00022640"/>
    </source>
</evidence>
<sequence length="300" mass="33979">MTRKPARRLPGWIRLATAGLVVSLLGCSGWSFLSIFRRGRAWAAEGGTTSTAAALKEELVKRCDAFKAKQEEMWDFMEEHPEEEKKSKKSKKDKASLLEAESFAAQRVELSDDLQQLREKCIEAIEELGEMNPTARPTSGWRGYGGETPGNCVLNGTWKLLFTDAADATFRRGKRGSAKTFQEIDAEQGWFINCVDFSNEKSKLQGFRVFVEGRVLSDNEIELIFRKVRLLRRSRFFPEITIPLPGPGFLRAVGRLFARSKGGKVNESNRGAGFKLLYVDGDLRIHRTFDGLYFVQRRLQ</sequence>
<dbReference type="AlphaFoldDB" id="A0A9P1GR77"/>
<reference evidence="6 7" key="2">
    <citation type="submission" date="2024-05" db="EMBL/GenBank/DDBJ databases">
        <authorList>
            <person name="Chen Y."/>
            <person name="Shah S."/>
            <person name="Dougan E. K."/>
            <person name="Thang M."/>
            <person name="Chan C."/>
        </authorList>
    </citation>
    <scope>NUCLEOTIDE SEQUENCE [LARGE SCALE GENOMIC DNA]</scope>
</reference>
<dbReference type="Proteomes" id="UP001152797">
    <property type="component" value="Unassembled WGS sequence"/>
</dbReference>